<dbReference type="PANTHER" id="PTHR30314">
    <property type="entry name" value="CELL DIVISION PROTEIN FTSZ-RELATED"/>
    <property type="match status" value="1"/>
</dbReference>
<gene>
    <name evidence="13" type="primary">ftsZ1_3</name>
    <name evidence="8" type="synonym">ftsZ</name>
    <name evidence="13" type="ORF">LFW2832_00913</name>
</gene>
<feature type="binding site" evidence="8">
    <location>
        <position position="165"/>
    </location>
    <ligand>
        <name>GTP</name>
        <dbReference type="ChEBI" id="CHEBI:37565"/>
    </ligand>
</feature>
<dbReference type="HAMAP" id="MF_00909">
    <property type="entry name" value="FtsZ"/>
    <property type="match status" value="1"/>
</dbReference>
<keyword evidence="4 8" id="KW-0547">Nucleotide-binding</keyword>
<accession>A0A5E4LTE9</accession>
<dbReference type="InterPro" id="IPR008280">
    <property type="entry name" value="Tub_FtsZ_C"/>
</dbReference>
<feature type="binding site" evidence="8">
    <location>
        <begin position="46"/>
        <end position="50"/>
    </location>
    <ligand>
        <name>GTP</name>
        <dbReference type="ChEBI" id="CHEBI:37565"/>
    </ligand>
</feature>
<keyword evidence="5 8" id="KW-0342">GTP-binding</keyword>
<evidence type="ECO:0000256" key="9">
    <source>
        <dbReference type="NCBIfam" id="TIGR00065"/>
    </source>
</evidence>
<keyword evidence="6 8" id="KW-0717">Septation</keyword>
<organism evidence="13 14">
    <name type="scientific">Candidatus Bilamarchaeum dharawalense</name>
    <dbReference type="NCBI Taxonomy" id="2885759"/>
    <lineage>
        <taxon>Archaea</taxon>
        <taxon>Candidatus Micrarchaeota</taxon>
        <taxon>Candidatus Micrarchaeia</taxon>
        <taxon>Candidatus Anstonellales</taxon>
        <taxon>Candidatus Bilamarchaeaceae</taxon>
        <taxon>Candidatus Bilamarchaeum</taxon>
    </lineage>
</organism>
<comment type="function">
    <text evidence="8">Essential cell division protein that forms a contractile ring structure (Z ring) at the future cell division site. The regulation of the ring assembly controls the timing and the location of cell division. One of the functions of the FtsZ ring is to recruit other cell division proteins to the septum to produce a new cell wall between the dividing cells. Binds GTP and shows GTPase activity.</text>
</comment>
<dbReference type="EMBL" id="CABMJJ010000009">
    <property type="protein sequence ID" value="VVC04388.1"/>
    <property type="molecule type" value="Genomic_DNA"/>
</dbReference>
<dbReference type="InterPro" id="IPR000158">
    <property type="entry name" value="Cell_div_FtsZ"/>
</dbReference>
<dbReference type="CDD" id="cd02201">
    <property type="entry name" value="FtsZ_type1"/>
    <property type="match status" value="1"/>
</dbReference>
<sequence length="367" mass="38376">MKFKQGVNMEDLVRSVVGENTPQADKSSSDALSSESIKIVTVGVGGAGNNTINRLIKSGVKGTDLVAVNTDKQHLNIVHERAKKVLIGKSVTKGLGAGGYPDIGAKSCEVDRPLVERELEGAHLVFVCAGMGGGTGGGAAPIVAQIAKEQGAIVVAMVTYPFALERARKKRAEDGIKLLKKSCDSVIILDNNRLVQLVPNLPMAEAFAVADEILSRAISGLVWTITQPSLINIDFADVRAIMEGGGVGFIAVGEGKGNDKVKAAAEGVIKNRLLDVDFEGAKGALIHITGGSDLTLGDAIKAGEWVTEKMDAEANVKWGARIMQNYEGKLEIVAIVTGVKGASVAGSSMTEEETVIPTYSSDLEVLG</sequence>
<evidence type="ECO:0000256" key="6">
    <source>
        <dbReference type="ARBA" id="ARBA00023210"/>
    </source>
</evidence>
<dbReference type="SUPFAM" id="SSF52490">
    <property type="entry name" value="Tubulin nucleotide-binding domain-like"/>
    <property type="match status" value="1"/>
</dbReference>
<evidence type="ECO:0000256" key="10">
    <source>
        <dbReference type="RuleBase" id="RU003360"/>
    </source>
</evidence>
<keyword evidence="7 8" id="KW-0131">Cell cycle</keyword>
<feature type="domain" description="Tubulin/FtsZ 2-layer sandwich" evidence="12">
    <location>
        <begin position="231"/>
        <end position="348"/>
    </location>
</feature>
<dbReference type="PRINTS" id="PR00423">
    <property type="entry name" value="CELLDVISFTSZ"/>
</dbReference>
<dbReference type="AlphaFoldDB" id="A0A5E4LTE9"/>
<dbReference type="SMART" id="SM00864">
    <property type="entry name" value="Tubulin"/>
    <property type="match status" value="1"/>
</dbReference>
<keyword evidence="2 8" id="KW-0963">Cytoplasm</keyword>
<evidence type="ECO:0000256" key="2">
    <source>
        <dbReference type="ARBA" id="ARBA00022490"/>
    </source>
</evidence>
<dbReference type="GO" id="GO:0005737">
    <property type="term" value="C:cytoplasm"/>
    <property type="evidence" value="ECO:0007669"/>
    <property type="project" value="UniProtKB-SubCell"/>
</dbReference>
<dbReference type="InterPro" id="IPR003008">
    <property type="entry name" value="Tubulin_FtsZ_GTPase"/>
</dbReference>
<evidence type="ECO:0000313" key="14">
    <source>
        <dbReference type="Proteomes" id="UP000789941"/>
    </source>
</evidence>
<dbReference type="GO" id="GO:0032153">
    <property type="term" value="C:cell division site"/>
    <property type="evidence" value="ECO:0007669"/>
    <property type="project" value="UniProtKB-UniRule"/>
</dbReference>
<dbReference type="GO" id="GO:0003924">
    <property type="term" value="F:GTPase activity"/>
    <property type="evidence" value="ECO:0007669"/>
    <property type="project" value="UniProtKB-UniRule"/>
</dbReference>
<proteinExistence type="inferred from homology"/>
<dbReference type="InterPro" id="IPR045061">
    <property type="entry name" value="FtsZ/CetZ"/>
</dbReference>
<dbReference type="GO" id="GO:0051258">
    <property type="term" value="P:protein polymerization"/>
    <property type="evidence" value="ECO:0007669"/>
    <property type="project" value="UniProtKB-UniRule"/>
</dbReference>
<dbReference type="Pfam" id="PF12327">
    <property type="entry name" value="FtsZ_C"/>
    <property type="match status" value="1"/>
</dbReference>
<dbReference type="PROSITE" id="PS01134">
    <property type="entry name" value="FTSZ_1"/>
    <property type="match status" value="1"/>
</dbReference>
<comment type="subcellular location">
    <subcellularLocation>
        <location evidence="8">Cytoplasm</location>
    </subcellularLocation>
    <text evidence="8">Assembles at midcell at the inner surface of the cytoplasmic membrane.</text>
</comment>
<evidence type="ECO:0000256" key="5">
    <source>
        <dbReference type="ARBA" id="ARBA00023134"/>
    </source>
</evidence>
<dbReference type="InterPro" id="IPR036525">
    <property type="entry name" value="Tubulin/FtsZ_GTPase_sf"/>
</dbReference>
<dbReference type="SUPFAM" id="SSF55307">
    <property type="entry name" value="Tubulin C-terminal domain-like"/>
    <property type="match status" value="1"/>
</dbReference>
<evidence type="ECO:0000256" key="3">
    <source>
        <dbReference type="ARBA" id="ARBA00022618"/>
    </source>
</evidence>
<feature type="binding site" evidence="8">
    <location>
        <begin position="134"/>
        <end position="136"/>
    </location>
    <ligand>
        <name>GTP</name>
        <dbReference type="ChEBI" id="CHEBI:37565"/>
    </ligand>
</feature>
<evidence type="ECO:0000256" key="8">
    <source>
        <dbReference type="HAMAP-Rule" id="MF_00909"/>
    </source>
</evidence>
<dbReference type="InterPro" id="IPR020805">
    <property type="entry name" value="Cell_div_FtsZ_CS"/>
</dbReference>
<dbReference type="NCBIfam" id="TIGR00065">
    <property type="entry name" value="ftsZ"/>
    <property type="match status" value="1"/>
</dbReference>
<keyword evidence="3 8" id="KW-0132">Cell division</keyword>
<feature type="binding site" evidence="8">
    <location>
        <position position="211"/>
    </location>
    <ligand>
        <name>GTP</name>
        <dbReference type="ChEBI" id="CHEBI:37565"/>
    </ligand>
</feature>
<dbReference type="Gene3D" id="3.40.50.1440">
    <property type="entry name" value="Tubulin/FtsZ, GTPase domain"/>
    <property type="match status" value="1"/>
</dbReference>
<comment type="subunit">
    <text evidence="8">Homodimer. Polymerizes to form a dynamic ring structure in a strictly GTP-dependent manner. Interacts directly with several other division proteins.</text>
</comment>
<evidence type="ECO:0000256" key="4">
    <source>
        <dbReference type="ARBA" id="ARBA00022741"/>
    </source>
</evidence>
<dbReference type="GO" id="GO:0005525">
    <property type="term" value="F:GTP binding"/>
    <property type="evidence" value="ECO:0007669"/>
    <property type="project" value="UniProtKB-UniRule"/>
</dbReference>
<evidence type="ECO:0000259" key="11">
    <source>
        <dbReference type="SMART" id="SM00864"/>
    </source>
</evidence>
<dbReference type="GO" id="GO:0043093">
    <property type="term" value="P:FtsZ-dependent cytokinesis"/>
    <property type="evidence" value="ECO:0007669"/>
    <property type="project" value="UniProtKB-UniRule"/>
</dbReference>
<dbReference type="Proteomes" id="UP000789941">
    <property type="component" value="Unassembled WGS sequence"/>
</dbReference>
<protein>
    <recommendedName>
        <fullName evidence="8 9">Cell division protein FtsZ</fullName>
    </recommendedName>
</protein>
<feature type="binding site" evidence="8">
    <location>
        <position position="168"/>
    </location>
    <ligand>
        <name>GTP</name>
        <dbReference type="ChEBI" id="CHEBI:37565"/>
    </ligand>
</feature>
<evidence type="ECO:0000256" key="1">
    <source>
        <dbReference type="ARBA" id="ARBA00009690"/>
    </source>
</evidence>
<name>A0A5E4LTE9_9ARCH</name>
<dbReference type="SMART" id="SM00865">
    <property type="entry name" value="Tubulin_C"/>
    <property type="match status" value="1"/>
</dbReference>
<dbReference type="PANTHER" id="PTHR30314:SF9">
    <property type="entry name" value="CELL DIVISION PROTEIN FTSZ 2"/>
    <property type="match status" value="1"/>
</dbReference>
<dbReference type="InterPro" id="IPR024757">
    <property type="entry name" value="FtsZ_C"/>
</dbReference>
<dbReference type="InterPro" id="IPR018316">
    <property type="entry name" value="Tubulin/FtsZ_2-layer-sand-dom"/>
</dbReference>
<comment type="caution">
    <text evidence="13">The sequence shown here is derived from an EMBL/GenBank/DDBJ whole genome shotgun (WGS) entry which is preliminary data.</text>
</comment>
<evidence type="ECO:0000313" key="13">
    <source>
        <dbReference type="EMBL" id="VVC04388.1"/>
    </source>
</evidence>
<feature type="domain" description="Tubulin/FtsZ GTPase" evidence="11">
    <location>
        <begin position="38"/>
        <end position="229"/>
    </location>
</feature>
<reference evidence="13 14" key="1">
    <citation type="submission" date="2019-08" db="EMBL/GenBank/DDBJ databases">
        <authorList>
            <person name="Vazquez-Campos X."/>
        </authorList>
    </citation>
    <scope>NUCLEOTIDE SEQUENCE [LARGE SCALE GENOMIC DNA]</scope>
    <source>
        <strain evidence="13">LFW-283_2</strain>
    </source>
</reference>
<evidence type="ECO:0000259" key="12">
    <source>
        <dbReference type="SMART" id="SM00865"/>
    </source>
</evidence>
<comment type="similarity">
    <text evidence="1 8 10">Belongs to the FtsZ family.</text>
</comment>
<evidence type="ECO:0000256" key="7">
    <source>
        <dbReference type="ARBA" id="ARBA00023306"/>
    </source>
</evidence>
<dbReference type="Pfam" id="PF00091">
    <property type="entry name" value="Tubulin"/>
    <property type="match status" value="1"/>
</dbReference>